<name>C4J3R5_MAIZE</name>
<reference evidence="1" key="2">
    <citation type="submission" date="2012-06" db="EMBL/GenBank/DDBJ databases">
        <authorList>
            <person name="Yu Y."/>
            <person name="Currie J."/>
            <person name="Lomeli R."/>
            <person name="Angelova A."/>
            <person name="Collura K."/>
            <person name="Wissotski M."/>
            <person name="Campos D."/>
            <person name="Kudrna D."/>
            <person name="Golser W."/>
            <person name="Ashely E."/>
            <person name="Descour A."/>
            <person name="Fernandes J."/>
            <person name="Soderlund C."/>
            <person name="Walbot V."/>
        </authorList>
    </citation>
    <scope>NUCLEOTIDE SEQUENCE</scope>
    <source>
        <strain evidence="1">B73</strain>
    </source>
</reference>
<proteinExistence type="evidence at transcript level"/>
<dbReference type="EMBL" id="BT085462">
    <property type="protein sequence ID" value="ACR35815.1"/>
    <property type="molecule type" value="mRNA"/>
</dbReference>
<sequence length="53" mass="5564">MMVDVSWRGKKPMSGASAVAVAVAVAPPPDAHAYVYTCCLLPPSAPPRHVSSW</sequence>
<dbReference type="AlphaFoldDB" id="C4J3R5"/>
<organism evidence="1">
    <name type="scientific">Zea mays</name>
    <name type="common">Maize</name>
    <dbReference type="NCBI Taxonomy" id="4577"/>
    <lineage>
        <taxon>Eukaryota</taxon>
        <taxon>Viridiplantae</taxon>
        <taxon>Streptophyta</taxon>
        <taxon>Embryophyta</taxon>
        <taxon>Tracheophyta</taxon>
        <taxon>Spermatophyta</taxon>
        <taxon>Magnoliopsida</taxon>
        <taxon>Liliopsida</taxon>
        <taxon>Poales</taxon>
        <taxon>Poaceae</taxon>
        <taxon>PACMAD clade</taxon>
        <taxon>Panicoideae</taxon>
        <taxon>Andropogonodae</taxon>
        <taxon>Andropogoneae</taxon>
        <taxon>Tripsacinae</taxon>
        <taxon>Zea</taxon>
    </lineage>
</organism>
<evidence type="ECO:0000313" key="1">
    <source>
        <dbReference type="EMBL" id="ACR35815.1"/>
    </source>
</evidence>
<protein>
    <submittedName>
        <fullName evidence="1">Uncharacterized protein</fullName>
    </submittedName>
</protein>
<accession>C4J3R5</accession>
<reference evidence="1" key="1">
    <citation type="journal article" date="2009" name="PLoS Genet.">
        <title>Sequencing, mapping, and analysis of 27,455 maize full-length cDNAs.</title>
        <authorList>
            <person name="Soderlund C."/>
            <person name="Descour A."/>
            <person name="Kudrna D."/>
            <person name="Bomhoff M."/>
            <person name="Boyd L."/>
            <person name="Currie J."/>
            <person name="Angelova A."/>
            <person name="Collura K."/>
            <person name="Wissotski M."/>
            <person name="Ashley E."/>
            <person name="Morrow D."/>
            <person name="Fernandes J."/>
            <person name="Walbot V."/>
            <person name="Yu Y."/>
        </authorList>
    </citation>
    <scope>NUCLEOTIDE SEQUENCE</scope>
    <source>
        <strain evidence="1">B73</strain>
    </source>
</reference>